<dbReference type="PROSITE" id="PS50865">
    <property type="entry name" value="ZF_MYND_2"/>
    <property type="match status" value="1"/>
</dbReference>
<reference evidence="9 10" key="1">
    <citation type="journal article" date="2012" name="Genome Biol.">
        <title>Genome and low-iron response of an oceanic diatom adapted to chronic iron limitation.</title>
        <authorList>
            <person name="Lommer M."/>
            <person name="Specht M."/>
            <person name="Roy A.S."/>
            <person name="Kraemer L."/>
            <person name="Andreson R."/>
            <person name="Gutowska M.A."/>
            <person name="Wolf J."/>
            <person name="Bergner S.V."/>
            <person name="Schilhabel M.B."/>
            <person name="Klostermeier U.C."/>
            <person name="Beiko R.G."/>
            <person name="Rosenstiel P."/>
            <person name="Hippler M."/>
            <person name="Laroche J."/>
        </authorList>
    </citation>
    <scope>NUCLEOTIDE SEQUENCE [LARGE SCALE GENOMIC DNA]</scope>
    <source>
        <strain evidence="9 10">CCMP1005</strain>
    </source>
</reference>
<evidence type="ECO:0000256" key="2">
    <source>
        <dbReference type="ARBA" id="ARBA00022771"/>
    </source>
</evidence>
<keyword evidence="7" id="KW-0812">Transmembrane</keyword>
<evidence type="ECO:0000313" key="9">
    <source>
        <dbReference type="EMBL" id="EJK73263.1"/>
    </source>
</evidence>
<dbReference type="Gene3D" id="6.10.140.2220">
    <property type="match status" value="1"/>
</dbReference>
<dbReference type="Pfam" id="PF08238">
    <property type="entry name" value="Sel1"/>
    <property type="match status" value="3"/>
</dbReference>
<keyword evidence="7" id="KW-1133">Transmembrane helix</keyword>
<dbReference type="GO" id="GO:0005789">
    <property type="term" value="C:endoplasmic reticulum membrane"/>
    <property type="evidence" value="ECO:0007669"/>
    <property type="project" value="TreeGrafter"/>
</dbReference>
<evidence type="ECO:0000256" key="3">
    <source>
        <dbReference type="ARBA" id="ARBA00022833"/>
    </source>
</evidence>
<comment type="similarity">
    <text evidence="4">Belongs to the sel-1 family.</text>
</comment>
<keyword evidence="1" id="KW-0479">Metal-binding</keyword>
<dbReference type="Pfam" id="PF01753">
    <property type="entry name" value="zf-MYND"/>
    <property type="match status" value="1"/>
</dbReference>
<gene>
    <name evidence="9" type="ORF">THAOC_05123</name>
</gene>
<accession>K0T3L9</accession>
<feature type="region of interest" description="Disordered" evidence="6">
    <location>
        <begin position="47"/>
        <end position="76"/>
    </location>
</feature>
<comment type="caution">
    <text evidence="9">The sequence shown here is derived from an EMBL/GenBank/DDBJ whole genome shotgun (WGS) entry which is preliminary data.</text>
</comment>
<evidence type="ECO:0000256" key="4">
    <source>
        <dbReference type="ARBA" id="ARBA00038101"/>
    </source>
</evidence>
<evidence type="ECO:0000313" key="10">
    <source>
        <dbReference type="Proteomes" id="UP000266841"/>
    </source>
</evidence>
<dbReference type="InterPro" id="IPR050767">
    <property type="entry name" value="Sel1_AlgK"/>
</dbReference>
<dbReference type="SUPFAM" id="SSF144232">
    <property type="entry name" value="HIT/MYND zinc finger-like"/>
    <property type="match status" value="1"/>
</dbReference>
<dbReference type="PANTHER" id="PTHR11102">
    <property type="entry name" value="SEL-1-LIKE PROTEIN"/>
    <property type="match status" value="1"/>
</dbReference>
<dbReference type="eggNOG" id="KOG1550">
    <property type="taxonomic scope" value="Eukaryota"/>
</dbReference>
<evidence type="ECO:0000256" key="7">
    <source>
        <dbReference type="SAM" id="Phobius"/>
    </source>
</evidence>
<proteinExistence type="inferred from homology"/>
<dbReference type="PANTHER" id="PTHR11102:SF147">
    <property type="entry name" value="SEL1L ADAPTOR SUBUNIT OF ERAD E3 UBIQUITIN LIGASE"/>
    <property type="match status" value="1"/>
</dbReference>
<protein>
    <recommendedName>
        <fullName evidence="8">MYND-type domain-containing protein</fullName>
    </recommendedName>
</protein>
<dbReference type="GO" id="GO:0036503">
    <property type="term" value="P:ERAD pathway"/>
    <property type="evidence" value="ECO:0007669"/>
    <property type="project" value="TreeGrafter"/>
</dbReference>
<dbReference type="InterPro" id="IPR011990">
    <property type="entry name" value="TPR-like_helical_dom_sf"/>
</dbReference>
<dbReference type="SUPFAM" id="SSF81901">
    <property type="entry name" value="HCP-like"/>
    <property type="match status" value="1"/>
</dbReference>
<evidence type="ECO:0000259" key="8">
    <source>
        <dbReference type="PROSITE" id="PS50865"/>
    </source>
</evidence>
<feature type="transmembrane region" description="Helical" evidence="7">
    <location>
        <begin position="14"/>
        <end position="33"/>
    </location>
</feature>
<keyword evidence="2 5" id="KW-0863">Zinc-finger</keyword>
<dbReference type="AlphaFoldDB" id="K0T3L9"/>
<evidence type="ECO:0000256" key="6">
    <source>
        <dbReference type="SAM" id="MobiDB-lite"/>
    </source>
</evidence>
<dbReference type="SMART" id="SM00671">
    <property type="entry name" value="SEL1"/>
    <property type="match status" value="3"/>
</dbReference>
<dbReference type="Proteomes" id="UP000266841">
    <property type="component" value="Unassembled WGS sequence"/>
</dbReference>
<dbReference type="InterPro" id="IPR002893">
    <property type="entry name" value="Znf_MYND"/>
</dbReference>
<feature type="domain" description="MYND-type" evidence="8">
    <location>
        <begin position="89"/>
        <end position="130"/>
    </location>
</feature>
<evidence type="ECO:0000256" key="5">
    <source>
        <dbReference type="PROSITE-ProRule" id="PRU00134"/>
    </source>
</evidence>
<name>K0T3L9_THAOC</name>
<evidence type="ECO:0000256" key="1">
    <source>
        <dbReference type="ARBA" id="ARBA00022723"/>
    </source>
</evidence>
<dbReference type="InterPro" id="IPR006597">
    <property type="entry name" value="Sel1-like"/>
</dbReference>
<organism evidence="9 10">
    <name type="scientific">Thalassiosira oceanica</name>
    <name type="common">Marine diatom</name>
    <dbReference type="NCBI Taxonomy" id="159749"/>
    <lineage>
        <taxon>Eukaryota</taxon>
        <taxon>Sar</taxon>
        <taxon>Stramenopiles</taxon>
        <taxon>Ochrophyta</taxon>
        <taxon>Bacillariophyta</taxon>
        <taxon>Coscinodiscophyceae</taxon>
        <taxon>Thalassiosirophycidae</taxon>
        <taxon>Thalassiosirales</taxon>
        <taxon>Thalassiosiraceae</taxon>
        <taxon>Thalassiosira</taxon>
    </lineage>
</organism>
<sequence>MDSTTSSGGSYDELLLGAVIALFVIVVTTALVYRSNTHVGDIIDSDGSKGGSAAVEDTAHNEGVVADTEDEPVEDGSCVPVADHGNEACANCGKHGSDSVKLKNCNACLLVKYCGVDCQKAHWKQHKKACKKRAAKLKDEQLYNQGLERPEGDFCPICTLPIPLPMDEHSLFRACCMKRVCKGCHLAAKKRGMRDCAFCRTTAGNDADDLAMIQARAAKKDPEAILCLGQTYNHGNLGLQKDARKAVELYTEASELGSIQALSSLGYAYLYGDGVQQDKAKAVEFFAKAALQGHAESRYKLGCDEGRKGNFDRATRHFLISAKMGHMDSLEMVKNAFMSGFATKEQYTQALKGYQVAVEETKSHDRDEARRLGY</sequence>
<keyword evidence="10" id="KW-1185">Reference proteome</keyword>
<dbReference type="EMBL" id="AGNL01004646">
    <property type="protein sequence ID" value="EJK73263.1"/>
    <property type="molecule type" value="Genomic_DNA"/>
</dbReference>
<keyword evidence="3" id="KW-0862">Zinc</keyword>
<dbReference type="Gene3D" id="1.25.40.10">
    <property type="entry name" value="Tetratricopeptide repeat domain"/>
    <property type="match status" value="1"/>
</dbReference>
<keyword evidence="7" id="KW-0472">Membrane</keyword>
<dbReference type="OrthoDB" id="193263at2759"/>
<dbReference type="GO" id="GO:0008270">
    <property type="term" value="F:zinc ion binding"/>
    <property type="evidence" value="ECO:0007669"/>
    <property type="project" value="UniProtKB-KW"/>
</dbReference>